<proteinExistence type="predicted"/>
<dbReference type="PANTHER" id="PTHR36302">
    <property type="entry name" value="BLR7088 PROTEIN"/>
    <property type="match status" value="1"/>
</dbReference>
<dbReference type="InterPro" id="IPR058248">
    <property type="entry name" value="Lxx211020-like"/>
</dbReference>
<sequence length="151" mass="16212">MLKPLFNAALLCSAFLSASALAEVHITDAALRAIPPGAPNTAAFMTLHNDGDQAQVLVEVKVSQLAVKSVELHESSIQDGTMQMRQLQALEIPAKGEVTLQPGGLHVMLIGLQEALSQPQYEFTLVWASGDQQSVLVPVKEINKAEHSHSH</sequence>
<reference evidence="2 3" key="1">
    <citation type="submission" date="2024-09" db="EMBL/GenBank/DDBJ databases">
        <authorList>
            <person name="Sun Q."/>
            <person name="Mori K."/>
        </authorList>
    </citation>
    <scope>NUCLEOTIDE SEQUENCE [LARGE SCALE GENOMIC DNA]</scope>
    <source>
        <strain evidence="2 3">ATCC 51285</strain>
    </source>
</reference>
<evidence type="ECO:0000256" key="1">
    <source>
        <dbReference type="SAM" id="SignalP"/>
    </source>
</evidence>
<comment type="caution">
    <text evidence="2">The sequence shown here is derived from an EMBL/GenBank/DDBJ whole genome shotgun (WGS) entry which is preliminary data.</text>
</comment>
<evidence type="ECO:0000313" key="2">
    <source>
        <dbReference type="EMBL" id="MFB9885058.1"/>
    </source>
</evidence>
<dbReference type="Proteomes" id="UP001589628">
    <property type="component" value="Unassembled WGS sequence"/>
</dbReference>
<dbReference type="RefSeq" id="WP_027313324.1">
    <property type="nucleotide sequence ID" value="NZ_JBHLZN010000001.1"/>
</dbReference>
<dbReference type="InterPro" id="IPR036182">
    <property type="entry name" value="PCuAC_sf"/>
</dbReference>
<feature type="chain" id="PRO_5047184160" evidence="1">
    <location>
        <begin position="23"/>
        <end position="151"/>
    </location>
</feature>
<dbReference type="SUPFAM" id="SSF110087">
    <property type="entry name" value="DR1885-like metal-binding protein"/>
    <property type="match status" value="1"/>
</dbReference>
<name>A0ABV5Z8U7_9GAMM</name>
<dbReference type="Gene3D" id="2.60.40.1890">
    <property type="entry name" value="PCu(A)C copper chaperone"/>
    <property type="match status" value="1"/>
</dbReference>
<gene>
    <name evidence="2" type="ORF">ACFFLH_01355</name>
</gene>
<accession>A0ABV5Z8U7</accession>
<feature type="signal peptide" evidence="1">
    <location>
        <begin position="1"/>
        <end position="22"/>
    </location>
</feature>
<keyword evidence="3" id="KW-1185">Reference proteome</keyword>
<evidence type="ECO:0000313" key="3">
    <source>
        <dbReference type="Proteomes" id="UP001589628"/>
    </source>
</evidence>
<protein>
    <submittedName>
        <fullName evidence="2">Copper chaperone PCu(A)C</fullName>
    </submittedName>
</protein>
<dbReference type="PANTHER" id="PTHR36302:SF1">
    <property type="entry name" value="COPPER CHAPERONE PCU(A)C"/>
    <property type="match status" value="1"/>
</dbReference>
<dbReference type="InterPro" id="IPR007410">
    <property type="entry name" value="LpqE-like"/>
</dbReference>
<keyword evidence="1" id="KW-0732">Signal</keyword>
<dbReference type="EMBL" id="JBHLZN010000001">
    <property type="protein sequence ID" value="MFB9885058.1"/>
    <property type="molecule type" value="Genomic_DNA"/>
</dbReference>
<organism evidence="2 3">
    <name type="scientific">Balneatrix alpica</name>
    <dbReference type="NCBI Taxonomy" id="75684"/>
    <lineage>
        <taxon>Bacteria</taxon>
        <taxon>Pseudomonadati</taxon>
        <taxon>Pseudomonadota</taxon>
        <taxon>Gammaproteobacteria</taxon>
        <taxon>Oceanospirillales</taxon>
        <taxon>Balneatrichaceae</taxon>
        <taxon>Balneatrix</taxon>
    </lineage>
</organism>
<dbReference type="Pfam" id="PF04314">
    <property type="entry name" value="PCuAC"/>
    <property type="match status" value="1"/>
</dbReference>